<comment type="caution">
    <text evidence="1">The sequence shown here is derived from an EMBL/GenBank/DDBJ whole genome shotgun (WGS) entry which is preliminary data.</text>
</comment>
<dbReference type="OrthoDB" id="10461579at2759"/>
<proteinExistence type="predicted"/>
<dbReference type="AlphaFoldDB" id="A0A0V0Z8B3"/>
<name>A0A0V0Z8B3_9BILA</name>
<dbReference type="EMBL" id="JYDQ01000321">
    <property type="protein sequence ID" value="KRY08616.1"/>
    <property type="molecule type" value="Genomic_DNA"/>
</dbReference>
<organism evidence="1 2">
    <name type="scientific">Trichinella patagoniensis</name>
    <dbReference type="NCBI Taxonomy" id="990121"/>
    <lineage>
        <taxon>Eukaryota</taxon>
        <taxon>Metazoa</taxon>
        <taxon>Ecdysozoa</taxon>
        <taxon>Nematoda</taxon>
        <taxon>Enoplea</taxon>
        <taxon>Dorylaimia</taxon>
        <taxon>Trichinellida</taxon>
        <taxon>Trichinellidae</taxon>
        <taxon>Trichinella</taxon>
    </lineage>
</organism>
<evidence type="ECO:0000313" key="1">
    <source>
        <dbReference type="EMBL" id="KRY08616.1"/>
    </source>
</evidence>
<gene>
    <name evidence="1" type="ORF">T12_14954</name>
</gene>
<keyword evidence="2" id="KW-1185">Reference proteome</keyword>
<protein>
    <submittedName>
        <fullName evidence="1">Uncharacterized protein</fullName>
    </submittedName>
</protein>
<evidence type="ECO:0000313" key="2">
    <source>
        <dbReference type="Proteomes" id="UP000054783"/>
    </source>
</evidence>
<accession>A0A0V0Z8B3</accession>
<reference evidence="1 2" key="1">
    <citation type="submission" date="2015-01" db="EMBL/GenBank/DDBJ databases">
        <title>Evolution of Trichinella species and genotypes.</title>
        <authorList>
            <person name="Korhonen P.K."/>
            <person name="Edoardo P."/>
            <person name="Giuseppe L.R."/>
            <person name="Gasser R.B."/>
        </authorList>
    </citation>
    <scope>NUCLEOTIDE SEQUENCE [LARGE SCALE GENOMIC DNA]</scope>
    <source>
        <strain evidence="1">ISS2496</strain>
    </source>
</reference>
<dbReference type="Proteomes" id="UP000054783">
    <property type="component" value="Unassembled WGS sequence"/>
</dbReference>
<sequence length="111" mass="12905">MDGKIRMKNVHIGASRFSRSSTGTLAYLQSERLICTTNGQAEGKSRLLYSFRRFWKKTVLEELTTVYKSGWIITVNDEGQWQLNFRGQVVIFLFDFGEPVALFWEQGEIFK</sequence>